<name>A0A7I9VRH0_9BACT</name>
<dbReference type="SUPFAM" id="SSF55874">
    <property type="entry name" value="ATPase domain of HSP90 chaperone/DNA topoisomerase II/histidine kinase"/>
    <property type="match status" value="1"/>
</dbReference>
<keyword evidence="7" id="KW-1133">Transmembrane helix</keyword>
<dbReference type="GO" id="GO:0000155">
    <property type="term" value="F:phosphorelay sensor kinase activity"/>
    <property type="evidence" value="ECO:0007669"/>
    <property type="project" value="InterPro"/>
</dbReference>
<evidence type="ECO:0000256" key="4">
    <source>
        <dbReference type="ARBA" id="ARBA00022679"/>
    </source>
</evidence>
<keyword evidence="4" id="KW-0808">Transferase</keyword>
<dbReference type="RefSeq" id="WP_176068117.1">
    <property type="nucleotide sequence ID" value="NZ_BJTG01000010.1"/>
</dbReference>
<dbReference type="PANTHER" id="PTHR43711">
    <property type="entry name" value="TWO-COMPONENT HISTIDINE KINASE"/>
    <property type="match status" value="1"/>
</dbReference>
<comment type="caution">
    <text evidence="9">The sequence shown here is derived from an EMBL/GenBank/DDBJ whole genome shotgun (WGS) entry which is preliminary data.</text>
</comment>
<evidence type="ECO:0000313" key="9">
    <source>
        <dbReference type="EMBL" id="GEJ59013.1"/>
    </source>
</evidence>
<protein>
    <recommendedName>
        <fullName evidence="2">histidine kinase</fullName>
        <ecNumber evidence="2">2.7.13.3</ecNumber>
    </recommendedName>
</protein>
<accession>A0A7I9VRH0</accession>
<keyword evidence="7" id="KW-0472">Membrane</keyword>
<dbReference type="AlphaFoldDB" id="A0A7I9VRH0"/>
<dbReference type="InterPro" id="IPR003661">
    <property type="entry name" value="HisK_dim/P_dom"/>
</dbReference>
<evidence type="ECO:0000256" key="6">
    <source>
        <dbReference type="ARBA" id="ARBA00023012"/>
    </source>
</evidence>
<dbReference type="SUPFAM" id="SSF47384">
    <property type="entry name" value="Homodimeric domain of signal transducing histidine kinase"/>
    <property type="match status" value="1"/>
</dbReference>
<feature type="domain" description="Histidine kinase" evidence="8">
    <location>
        <begin position="237"/>
        <end position="443"/>
    </location>
</feature>
<dbReference type="Gene3D" id="1.10.287.130">
    <property type="match status" value="1"/>
</dbReference>
<keyword evidence="6" id="KW-0902">Two-component regulatory system</keyword>
<dbReference type="PRINTS" id="PR00344">
    <property type="entry name" value="BCTRLSENSOR"/>
</dbReference>
<dbReference type="InterPro" id="IPR036890">
    <property type="entry name" value="HATPase_C_sf"/>
</dbReference>
<proteinExistence type="predicted"/>
<dbReference type="Pfam" id="PF00512">
    <property type="entry name" value="HisKA"/>
    <property type="match status" value="1"/>
</dbReference>
<keyword evidence="5" id="KW-0418">Kinase</keyword>
<dbReference type="SMART" id="SM00387">
    <property type="entry name" value="HATPase_c"/>
    <property type="match status" value="1"/>
</dbReference>
<dbReference type="InterPro" id="IPR003594">
    <property type="entry name" value="HATPase_dom"/>
</dbReference>
<evidence type="ECO:0000256" key="5">
    <source>
        <dbReference type="ARBA" id="ARBA00022777"/>
    </source>
</evidence>
<dbReference type="InterPro" id="IPR050736">
    <property type="entry name" value="Sensor_HK_Regulatory"/>
</dbReference>
<gene>
    <name evidence="9" type="ORF">AMYX_37540</name>
</gene>
<evidence type="ECO:0000256" key="2">
    <source>
        <dbReference type="ARBA" id="ARBA00012438"/>
    </source>
</evidence>
<dbReference type="InterPro" id="IPR005467">
    <property type="entry name" value="His_kinase_dom"/>
</dbReference>
<evidence type="ECO:0000256" key="1">
    <source>
        <dbReference type="ARBA" id="ARBA00000085"/>
    </source>
</evidence>
<evidence type="ECO:0000259" key="8">
    <source>
        <dbReference type="PROSITE" id="PS50109"/>
    </source>
</evidence>
<dbReference type="EC" id="2.7.13.3" evidence="2"/>
<dbReference type="Gene3D" id="3.30.565.10">
    <property type="entry name" value="Histidine kinase-like ATPase, C-terminal domain"/>
    <property type="match status" value="1"/>
</dbReference>
<sequence length="451" mass="47162">MRAMLEPGEGRPLPQGFEDIQRQELSRLFGRMADIRLIAFVPAALALAGALAVAEPARWRAAFLFAVLVPLAGLFAAETLRFRRSGLSRGAVTVNLLAAVVGQVALAFATGALESPFTYTFVPLAVMIGLFASPGAGRALVATQVAAVWALAGLELSRRFPGLNLALFGGGPRAGHVDAHLLASATVLSLVLALASRAGRAVRGVFDGMLREALRAREESLRAHAERAEELTALSAEIAHELKNPLASVKGLAALLADGAAPGKPAERLAVLRREVDRMQGVLEEFLNFSRPLVPLAERAVDLALLAEDVAALHEGLARQRGVRIEVRGGQAEARCDERKVKQILINLLQNALEASPAGAAIELWVLPPADGAVSLHVLDRGPGLDPALSGRAFEPGITSKARGSGLGLTIARALARQHGGEVELAPREGGGCAAVLRLPAPAPAAREALA</sequence>
<evidence type="ECO:0000256" key="7">
    <source>
        <dbReference type="SAM" id="Phobius"/>
    </source>
</evidence>
<feature type="transmembrane region" description="Helical" evidence="7">
    <location>
        <begin position="92"/>
        <end position="110"/>
    </location>
</feature>
<dbReference type="InterPro" id="IPR036097">
    <property type="entry name" value="HisK_dim/P_sf"/>
</dbReference>
<keyword evidence="7" id="KW-0812">Transmembrane</keyword>
<dbReference type="InterPro" id="IPR004358">
    <property type="entry name" value="Sig_transdc_His_kin-like_C"/>
</dbReference>
<evidence type="ECO:0000313" key="10">
    <source>
        <dbReference type="Proteomes" id="UP000503640"/>
    </source>
</evidence>
<dbReference type="PROSITE" id="PS50109">
    <property type="entry name" value="HIS_KIN"/>
    <property type="match status" value="1"/>
</dbReference>
<evidence type="ECO:0000256" key="3">
    <source>
        <dbReference type="ARBA" id="ARBA00022553"/>
    </source>
</evidence>
<comment type="catalytic activity">
    <reaction evidence="1">
        <text>ATP + protein L-histidine = ADP + protein N-phospho-L-histidine.</text>
        <dbReference type="EC" id="2.7.13.3"/>
    </reaction>
</comment>
<dbReference type="EMBL" id="BJTG01000010">
    <property type="protein sequence ID" value="GEJ59013.1"/>
    <property type="molecule type" value="Genomic_DNA"/>
</dbReference>
<dbReference type="SMART" id="SM00388">
    <property type="entry name" value="HisKA"/>
    <property type="match status" value="1"/>
</dbReference>
<feature type="transmembrane region" description="Helical" evidence="7">
    <location>
        <begin position="35"/>
        <end position="53"/>
    </location>
</feature>
<feature type="transmembrane region" description="Helical" evidence="7">
    <location>
        <begin position="59"/>
        <end position="80"/>
    </location>
</feature>
<keyword evidence="10" id="KW-1185">Reference proteome</keyword>
<dbReference type="PANTHER" id="PTHR43711:SF28">
    <property type="entry name" value="SENSOR HISTIDINE KINASE YXDK"/>
    <property type="match status" value="1"/>
</dbReference>
<dbReference type="CDD" id="cd00082">
    <property type="entry name" value="HisKA"/>
    <property type="match status" value="1"/>
</dbReference>
<reference evidence="10" key="1">
    <citation type="journal article" date="2020" name="Appl. Environ. Microbiol.">
        <title>Diazotrophic Anaeromyxobacter Isolates from Soils.</title>
        <authorList>
            <person name="Masuda Y."/>
            <person name="Yamanaka H."/>
            <person name="Xu Z.X."/>
            <person name="Shiratori Y."/>
            <person name="Aono T."/>
            <person name="Amachi S."/>
            <person name="Senoo K."/>
            <person name="Itoh H."/>
        </authorList>
    </citation>
    <scope>NUCLEOTIDE SEQUENCE [LARGE SCALE GENOMIC DNA]</scope>
    <source>
        <strain evidence="10">R267</strain>
    </source>
</reference>
<keyword evidence="3" id="KW-0597">Phosphoprotein</keyword>
<dbReference type="Proteomes" id="UP000503640">
    <property type="component" value="Unassembled WGS sequence"/>
</dbReference>
<dbReference type="Pfam" id="PF02518">
    <property type="entry name" value="HATPase_c"/>
    <property type="match status" value="1"/>
</dbReference>
<organism evidence="9 10">
    <name type="scientific">Anaeromyxobacter diazotrophicus</name>
    <dbReference type="NCBI Taxonomy" id="2590199"/>
    <lineage>
        <taxon>Bacteria</taxon>
        <taxon>Pseudomonadati</taxon>
        <taxon>Myxococcota</taxon>
        <taxon>Myxococcia</taxon>
        <taxon>Myxococcales</taxon>
        <taxon>Cystobacterineae</taxon>
        <taxon>Anaeromyxobacteraceae</taxon>
        <taxon>Anaeromyxobacter</taxon>
    </lineage>
</organism>
<dbReference type="CDD" id="cd00075">
    <property type="entry name" value="HATPase"/>
    <property type="match status" value="1"/>
</dbReference>